<dbReference type="PROSITE" id="PS50987">
    <property type="entry name" value="HTH_ARSR_2"/>
    <property type="match status" value="1"/>
</dbReference>
<dbReference type="eggNOG" id="arCOG00731">
    <property type="taxonomic scope" value="Archaea"/>
</dbReference>
<dbReference type="Pfam" id="PF01022">
    <property type="entry name" value="HTH_5"/>
    <property type="match status" value="1"/>
</dbReference>
<accession>U2YR97</accession>
<dbReference type="InterPro" id="IPR001845">
    <property type="entry name" value="HTH_ArsR_DNA-bd_dom"/>
</dbReference>
<dbReference type="AlphaFoldDB" id="U2YR97"/>
<keyword evidence="4" id="KW-1185">Reference proteome</keyword>
<feature type="domain" description="HTH arsR-type" evidence="2">
    <location>
        <begin position="7"/>
        <end position="101"/>
    </location>
</feature>
<feature type="region of interest" description="Disordered" evidence="1">
    <location>
        <begin position="92"/>
        <end position="131"/>
    </location>
</feature>
<dbReference type="Gene3D" id="1.10.10.10">
    <property type="entry name" value="Winged helix-like DNA-binding domain superfamily/Winged helix DNA-binding domain"/>
    <property type="match status" value="1"/>
</dbReference>
<dbReference type="CDD" id="cd00090">
    <property type="entry name" value="HTH_ARSR"/>
    <property type="match status" value="1"/>
</dbReference>
<organism evidence="3 4">
    <name type="scientific">Halarchaeum acidiphilum MH1-52-1</name>
    <dbReference type="NCBI Taxonomy" id="1261545"/>
    <lineage>
        <taxon>Archaea</taxon>
        <taxon>Methanobacteriati</taxon>
        <taxon>Methanobacteriota</taxon>
        <taxon>Stenosarchaea group</taxon>
        <taxon>Halobacteria</taxon>
        <taxon>Halobacteriales</taxon>
        <taxon>Halobacteriaceae</taxon>
    </lineage>
</organism>
<dbReference type="Proteomes" id="UP000016986">
    <property type="component" value="Unassembled WGS sequence"/>
</dbReference>
<dbReference type="EMBL" id="BATA01000003">
    <property type="protein sequence ID" value="GAD51505.1"/>
    <property type="molecule type" value="Genomic_DNA"/>
</dbReference>
<evidence type="ECO:0000313" key="4">
    <source>
        <dbReference type="Proteomes" id="UP000016986"/>
    </source>
</evidence>
<sequence>MSVRRDDASIDDRTRRLLDWIEGNENRSRVVRALAERPRNANQLATALDLHYRTITHHLRRLTSRGVVTSVGDGYGETYFVADRVAAHVETDATASGGAGEVGAETPANPDEASATDTDDDATDTGGERDV</sequence>
<protein>
    <submittedName>
        <fullName evidence="3">Transcriptional regulator, ArsR family</fullName>
    </submittedName>
</protein>
<gene>
    <name evidence="3" type="ORF">MBEHAL_0265</name>
</gene>
<dbReference type="SUPFAM" id="SSF46785">
    <property type="entry name" value="Winged helix' DNA-binding domain"/>
    <property type="match status" value="1"/>
</dbReference>
<comment type="caution">
    <text evidence="3">The sequence shown here is derived from an EMBL/GenBank/DDBJ whole genome shotgun (WGS) entry which is preliminary data.</text>
</comment>
<dbReference type="SMART" id="SM00418">
    <property type="entry name" value="HTH_ARSR"/>
    <property type="match status" value="1"/>
</dbReference>
<evidence type="ECO:0000256" key="1">
    <source>
        <dbReference type="SAM" id="MobiDB-lite"/>
    </source>
</evidence>
<dbReference type="InterPro" id="IPR011991">
    <property type="entry name" value="ArsR-like_HTH"/>
</dbReference>
<dbReference type="InterPro" id="IPR036390">
    <property type="entry name" value="WH_DNA-bd_sf"/>
</dbReference>
<proteinExistence type="predicted"/>
<evidence type="ECO:0000259" key="2">
    <source>
        <dbReference type="PROSITE" id="PS50987"/>
    </source>
</evidence>
<dbReference type="RefSeq" id="WP_020221433.1">
    <property type="nucleotide sequence ID" value="NZ_BANO01000061.1"/>
</dbReference>
<reference evidence="3 4" key="1">
    <citation type="submission" date="2013-09" db="EMBL/GenBank/DDBJ databases">
        <title>Whole genome sequencing of Halarchaeum acidiphilum strain MH1-52-1.</title>
        <authorList>
            <person name="Shimane Y."/>
            <person name="Minegishi H."/>
            <person name="Nishi S."/>
            <person name="Echigo A."/>
            <person name="Shuto A."/>
            <person name="Konishi M."/>
            <person name="Ito T."/>
            <person name="Ohkuma M."/>
            <person name="Ohta Y."/>
            <person name="Nagano Y."/>
            <person name="Tsubouchi T."/>
            <person name="Mori K."/>
            <person name="Usui K."/>
            <person name="Kamekura M."/>
            <person name="Usami R."/>
            <person name="Takaki Y."/>
            <person name="Hatada Y."/>
        </authorList>
    </citation>
    <scope>NUCLEOTIDE SEQUENCE [LARGE SCALE GENOMIC DNA]</scope>
    <source>
        <strain evidence="3 4">JCM 16109</strain>
    </source>
</reference>
<name>U2YR97_9EURY</name>
<dbReference type="GO" id="GO:0003700">
    <property type="term" value="F:DNA-binding transcription factor activity"/>
    <property type="evidence" value="ECO:0007669"/>
    <property type="project" value="InterPro"/>
</dbReference>
<evidence type="ECO:0000313" key="3">
    <source>
        <dbReference type="EMBL" id="GAD51505.1"/>
    </source>
</evidence>
<dbReference type="InterPro" id="IPR036388">
    <property type="entry name" value="WH-like_DNA-bd_sf"/>
</dbReference>